<dbReference type="AlphaFoldDB" id="A0A2I1M1F8"/>
<organism evidence="1 2">
    <name type="scientific">Alloscardovia omnicolens</name>
    <dbReference type="NCBI Taxonomy" id="419015"/>
    <lineage>
        <taxon>Bacteria</taxon>
        <taxon>Bacillati</taxon>
        <taxon>Actinomycetota</taxon>
        <taxon>Actinomycetes</taxon>
        <taxon>Bifidobacteriales</taxon>
        <taxon>Bifidobacteriaceae</taxon>
        <taxon>Alloscardovia</taxon>
    </lineage>
</organism>
<evidence type="ECO:0000313" key="2">
    <source>
        <dbReference type="Proteomes" id="UP000242263"/>
    </source>
</evidence>
<name>A0A2I1M1F8_9BIFI</name>
<proteinExistence type="predicted"/>
<gene>
    <name evidence="1" type="ORF">CYJ32_07910</name>
</gene>
<reference evidence="1 2" key="1">
    <citation type="submission" date="2017-12" db="EMBL/GenBank/DDBJ databases">
        <title>Phylogenetic diversity of female urinary microbiome.</title>
        <authorList>
            <person name="Thomas-White K."/>
            <person name="Wolfe A.J."/>
        </authorList>
    </citation>
    <scope>NUCLEOTIDE SEQUENCE [LARGE SCALE GENOMIC DNA]</scope>
    <source>
        <strain evidence="1 2">UMB0064</strain>
    </source>
</reference>
<accession>A0A2I1M1F8</accession>
<dbReference type="Proteomes" id="UP000242263">
    <property type="component" value="Unassembled WGS sequence"/>
</dbReference>
<protein>
    <submittedName>
        <fullName evidence="1">Uncharacterized protein</fullName>
    </submittedName>
</protein>
<evidence type="ECO:0000313" key="1">
    <source>
        <dbReference type="EMBL" id="PKZ13961.1"/>
    </source>
</evidence>
<comment type="caution">
    <text evidence="1">The sequence shown here is derived from an EMBL/GenBank/DDBJ whole genome shotgun (WGS) entry which is preliminary data.</text>
</comment>
<sequence>MIYLNTQPLIGHSLRLMNDTFYIDGDKLGVHINHGDHDGIGYSEIIANPQYQQQLERDNPKHPRSGGVLIHDAICEHVDNNHVAINLIDAKGVTIATLKASITSSDVYATITLEGLYGGIVFLNKKHLLNTHHEGENQ</sequence>
<dbReference type="EMBL" id="PKGU01000009">
    <property type="protein sequence ID" value="PKZ13961.1"/>
    <property type="molecule type" value="Genomic_DNA"/>
</dbReference>